<dbReference type="InterPro" id="IPR013762">
    <property type="entry name" value="Integrase-like_cat_sf"/>
</dbReference>
<dbReference type="GO" id="GO:0015074">
    <property type="term" value="P:DNA integration"/>
    <property type="evidence" value="ECO:0007669"/>
    <property type="project" value="InterPro"/>
</dbReference>
<dbReference type="Pfam" id="PF00589">
    <property type="entry name" value="Phage_integrase"/>
    <property type="match status" value="1"/>
</dbReference>
<dbReference type="InterPro" id="IPR011010">
    <property type="entry name" value="DNA_brk_join_enz"/>
</dbReference>
<dbReference type="EMBL" id="CP041040">
    <property type="protein sequence ID" value="QDE34837.1"/>
    <property type="molecule type" value="Genomic_DNA"/>
</dbReference>
<dbReference type="Proteomes" id="UP000316125">
    <property type="component" value="Chromosome"/>
</dbReference>
<protein>
    <submittedName>
        <fullName evidence="4">Site-specific integrase</fullName>
    </submittedName>
</protein>
<dbReference type="Gene3D" id="1.10.443.10">
    <property type="entry name" value="Intergrase catalytic core"/>
    <property type="match status" value="1"/>
</dbReference>
<dbReference type="InterPro" id="IPR050090">
    <property type="entry name" value="Tyrosine_recombinase_XerCD"/>
</dbReference>
<dbReference type="GO" id="GO:0003677">
    <property type="term" value="F:DNA binding"/>
    <property type="evidence" value="ECO:0007669"/>
    <property type="project" value="InterPro"/>
</dbReference>
<name>A0A4Y5YQ56_9MICO</name>
<dbReference type="InterPro" id="IPR002104">
    <property type="entry name" value="Integrase_catalytic"/>
</dbReference>
<reference evidence="4 5" key="1">
    <citation type="submission" date="2019-06" db="EMBL/GenBank/DDBJ databases">
        <title>Complete genome of Microbacterium foliorum M2.</title>
        <authorList>
            <person name="Cao G."/>
        </authorList>
    </citation>
    <scope>NUCLEOTIDE SEQUENCE [LARGE SCALE GENOMIC DNA]</scope>
    <source>
        <strain evidence="4 5">M2</strain>
    </source>
</reference>
<feature type="domain" description="Tyr recombinase" evidence="3">
    <location>
        <begin position="148"/>
        <end position="361"/>
    </location>
</feature>
<dbReference type="AlphaFoldDB" id="A0A4Y5YQ56"/>
<accession>A0A4Y5YQ56</accession>
<gene>
    <name evidence="4" type="ORF">FIV50_08550</name>
</gene>
<dbReference type="PANTHER" id="PTHR30349">
    <property type="entry name" value="PHAGE INTEGRASE-RELATED"/>
    <property type="match status" value="1"/>
</dbReference>
<evidence type="ECO:0000259" key="3">
    <source>
        <dbReference type="PROSITE" id="PS51898"/>
    </source>
</evidence>
<proteinExistence type="predicted"/>
<evidence type="ECO:0000313" key="4">
    <source>
        <dbReference type="EMBL" id="QDE34837.1"/>
    </source>
</evidence>
<dbReference type="PANTHER" id="PTHR30349:SF64">
    <property type="entry name" value="PROPHAGE INTEGRASE INTD-RELATED"/>
    <property type="match status" value="1"/>
</dbReference>
<dbReference type="SUPFAM" id="SSF56349">
    <property type="entry name" value="DNA breaking-rejoining enzymes"/>
    <property type="match status" value="1"/>
</dbReference>
<dbReference type="PROSITE" id="PS51898">
    <property type="entry name" value="TYR_RECOMBINASE"/>
    <property type="match status" value="1"/>
</dbReference>
<evidence type="ECO:0000256" key="2">
    <source>
        <dbReference type="SAM" id="MobiDB-lite"/>
    </source>
</evidence>
<dbReference type="RefSeq" id="WP_140037072.1">
    <property type="nucleotide sequence ID" value="NZ_CP041040.1"/>
</dbReference>
<dbReference type="OrthoDB" id="3698359at2"/>
<evidence type="ECO:0000256" key="1">
    <source>
        <dbReference type="ARBA" id="ARBA00023172"/>
    </source>
</evidence>
<sequence>MPEEMKGRVPRQFRDASISLFRADERVFEGMVEGWRTQMLARGLTVETIKGKVSTIRRFQQHAGAFPWQWGPADVEQYFAEARGRAEKPLSVRTLRQYSGSIGMFCSFVTNPAYGWAEYCESTFGDVPSQIIFEWNSPRHTADDDVATSNRALTHDELQILFDYIDDLVDRERAAGSKRWRSLLRDSMAFKLCYAYGLRRRELAMLELADFGPNPYISDYGVFGALTVRWGKGTEGSGPRRRTVLTVPKFEWAVPLMKTWLAPGRRNEFPTSEGSPALWPSERQARVGLSTFGNSFSRLREEAGLPQNLGLHCLRHSYITHLLEAGYDPAFVQVQVGHKNASTTGLYTHVSSSFRQKEVQRMLTKRAAQLTSGTPRDGTDDRAAPHWI</sequence>
<organism evidence="4 5">
    <name type="scientific">Microbacterium foliorum</name>
    <dbReference type="NCBI Taxonomy" id="104336"/>
    <lineage>
        <taxon>Bacteria</taxon>
        <taxon>Bacillati</taxon>
        <taxon>Actinomycetota</taxon>
        <taxon>Actinomycetes</taxon>
        <taxon>Micrococcales</taxon>
        <taxon>Microbacteriaceae</taxon>
        <taxon>Microbacterium</taxon>
    </lineage>
</organism>
<evidence type="ECO:0000313" key="5">
    <source>
        <dbReference type="Proteomes" id="UP000316125"/>
    </source>
</evidence>
<dbReference type="GO" id="GO:0006310">
    <property type="term" value="P:DNA recombination"/>
    <property type="evidence" value="ECO:0007669"/>
    <property type="project" value="UniProtKB-KW"/>
</dbReference>
<feature type="compositionally biased region" description="Basic and acidic residues" evidence="2">
    <location>
        <begin position="377"/>
        <end position="388"/>
    </location>
</feature>
<feature type="region of interest" description="Disordered" evidence="2">
    <location>
        <begin position="369"/>
        <end position="388"/>
    </location>
</feature>
<keyword evidence="1" id="KW-0233">DNA recombination</keyword>